<reference evidence="1 2" key="1">
    <citation type="submission" date="2019-10" db="EMBL/GenBank/DDBJ databases">
        <title>Glycomyces albidus sp. nov., a novel actinomycete isolated from rhizosphere soil of wheat (Triticum aestivum L.).</title>
        <authorList>
            <person name="Qian L."/>
        </authorList>
    </citation>
    <scope>NUCLEOTIDE SEQUENCE [LARGE SCALE GENOMIC DNA]</scope>
    <source>
        <strain evidence="1 2">NEAU-7082</strain>
    </source>
</reference>
<sequence length="347" mass="37822">MEDVSQQELIALIRQVDPTVNPAEIIPGLPDIPAVDVTRWGMPPMEALSTDLSRTVPAVAAAVDAVRAGDWRPAAALLDRSYGDWAMRAVAVHALGEAAADDVRWLEAWKAAVGGRDRNLAVVEAHGLCWLSWKLRGNRPDATARQQEAFHTLQMRCEEVAQRAASLAPEDPTPWLTLIIIARGRGYSAETFTSIFRELQTRDPLHRAGHEFALMYWSESAVSFEPVLAFAERAAAASPTLAFLLLQAAYDAEDDFEGVWQDPRVRHALDTILRGLASPAAAVGVYAASDRNWAAYALVNSGRGAEAVPLFVQLGTNASARPWEDFGPDAVVVFDAFRRRACAAVRT</sequence>
<gene>
    <name evidence="1" type="ORF">GFD30_21490</name>
</gene>
<dbReference type="EMBL" id="WIAO01000035">
    <property type="protein sequence ID" value="MQM28116.1"/>
    <property type="molecule type" value="Genomic_DNA"/>
</dbReference>
<protein>
    <submittedName>
        <fullName evidence="1">DUF4034 domain-containing protein</fullName>
    </submittedName>
</protein>
<name>A0A6L5GEU9_9ACTN</name>
<dbReference type="Proteomes" id="UP000477750">
    <property type="component" value="Unassembled WGS sequence"/>
</dbReference>
<comment type="caution">
    <text evidence="1">The sequence shown here is derived from an EMBL/GenBank/DDBJ whole genome shotgun (WGS) entry which is preliminary data.</text>
</comment>
<accession>A0A6L5GEU9</accession>
<proteinExistence type="predicted"/>
<dbReference type="AlphaFoldDB" id="A0A6L5GEU9"/>
<keyword evidence="2" id="KW-1185">Reference proteome</keyword>
<evidence type="ECO:0000313" key="2">
    <source>
        <dbReference type="Proteomes" id="UP000477750"/>
    </source>
</evidence>
<dbReference type="RefSeq" id="WP_153027227.1">
    <property type="nucleotide sequence ID" value="NZ_WIAO01000035.1"/>
</dbReference>
<organism evidence="1 2">
    <name type="scientific">Glycomyces albidus</name>
    <dbReference type="NCBI Taxonomy" id="2656774"/>
    <lineage>
        <taxon>Bacteria</taxon>
        <taxon>Bacillati</taxon>
        <taxon>Actinomycetota</taxon>
        <taxon>Actinomycetes</taxon>
        <taxon>Glycomycetales</taxon>
        <taxon>Glycomycetaceae</taxon>
        <taxon>Glycomyces</taxon>
    </lineage>
</organism>
<evidence type="ECO:0000313" key="1">
    <source>
        <dbReference type="EMBL" id="MQM28116.1"/>
    </source>
</evidence>